<reference evidence="2" key="1">
    <citation type="submission" date="2022-08" db="UniProtKB">
        <authorList>
            <consortium name="EnsemblMetazoa"/>
        </authorList>
    </citation>
    <scope>IDENTIFICATION</scope>
    <source>
        <strain evidence="2">Dongola</strain>
    </source>
</reference>
<evidence type="ECO:0000313" key="2">
    <source>
        <dbReference type="EnsemblMetazoa" id="AARA016887-PA"/>
    </source>
</evidence>
<dbReference type="AlphaFoldDB" id="A0A2C9GQM1"/>
<dbReference type="VEuPathDB" id="VectorBase:AARA016887"/>
<dbReference type="InterPro" id="IPR041515">
    <property type="entry name" value="PPAF-2-like_Clip"/>
</dbReference>
<dbReference type="Proteomes" id="UP000075840">
    <property type="component" value="Unassembled WGS sequence"/>
</dbReference>
<protein>
    <recommendedName>
        <fullName evidence="1">PPAF-2-like Clip domain-containing protein</fullName>
    </recommendedName>
</protein>
<organism evidence="2 3">
    <name type="scientific">Anopheles arabiensis</name>
    <name type="common">Mosquito</name>
    <dbReference type="NCBI Taxonomy" id="7173"/>
    <lineage>
        <taxon>Eukaryota</taxon>
        <taxon>Metazoa</taxon>
        <taxon>Ecdysozoa</taxon>
        <taxon>Arthropoda</taxon>
        <taxon>Hexapoda</taxon>
        <taxon>Insecta</taxon>
        <taxon>Pterygota</taxon>
        <taxon>Neoptera</taxon>
        <taxon>Endopterygota</taxon>
        <taxon>Diptera</taxon>
        <taxon>Nematocera</taxon>
        <taxon>Culicoidea</taxon>
        <taxon>Culicidae</taxon>
        <taxon>Anophelinae</taxon>
        <taxon>Anopheles</taxon>
    </lineage>
</organism>
<dbReference type="EMBL" id="APCN01002395">
    <property type="status" value="NOT_ANNOTATED_CDS"/>
    <property type="molecule type" value="Genomic_DNA"/>
</dbReference>
<dbReference type="Pfam" id="PF18322">
    <property type="entry name" value="CLIP_1"/>
    <property type="match status" value="1"/>
</dbReference>
<keyword evidence="3" id="KW-1185">Reference proteome</keyword>
<evidence type="ECO:0000259" key="1">
    <source>
        <dbReference type="Pfam" id="PF18322"/>
    </source>
</evidence>
<feature type="domain" description="PPAF-2-like Clip" evidence="1">
    <location>
        <begin position="22"/>
        <end position="73"/>
    </location>
</feature>
<proteinExistence type="predicted"/>
<dbReference type="EnsemblMetazoa" id="AARA016887-RA">
    <property type="protein sequence ID" value="AARA016887-PA"/>
    <property type="gene ID" value="AARA016887"/>
</dbReference>
<sequence>MFLRSILALVMVTLLAVVVVQSHAKECPFKCVPYYMCNGAAPRPDRGDEGSTEITVDDNAEDYHCAGYLDICCVKIGPELPIEEVYE</sequence>
<evidence type="ECO:0000313" key="3">
    <source>
        <dbReference type="Proteomes" id="UP000075840"/>
    </source>
</evidence>
<name>A0A2C9GQM1_ANOAR</name>
<accession>A0A2C9GQM1</accession>